<dbReference type="RefSeq" id="XP_002735673.1">
    <property type="nucleotide sequence ID" value="XM_002735627.2"/>
</dbReference>
<name>A0ABM0GRF8_SACKO</name>
<reference evidence="3" key="1">
    <citation type="submission" date="2025-08" db="UniProtKB">
        <authorList>
            <consortium name="RefSeq"/>
        </authorList>
    </citation>
    <scope>IDENTIFICATION</scope>
    <source>
        <tissue evidence="3">Testes</tissue>
    </source>
</reference>
<dbReference type="InterPro" id="IPR011990">
    <property type="entry name" value="TPR-like_helical_dom_sf"/>
</dbReference>
<dbReference type="SUPFAM" id="SSF48452">
    <property type="entry name" value="TPR-like"/>
    <property type="match status" value="1"/>
</dbReference>
<organism evidence="2 3">
    <name type="scientific">Saccoglossus kowalevskii</name>
    <name type="common">Acorn worm</name>
    <dbReference type="NCBI Taxonomy" id="10224"/>
    <lineage>
        <taxon>Eukaryota</taxon>
        <taxon>Metazoa</taxon>
        <taxon>Hemichordata</taxon>
        <taxon>Enteropneusta</taxon>
        <taxon>Harrimaniidae</taxon>
        <taxon>Saccoglossus</taxon>
    </lineage>
</organism>
<dbReference type="InterPro" id="IPR007317">
    <property type="entry name" value="GET4"/>
</dbReference>
<accession>A0ABM0GRF8</accession>
<dbReference type="Pfam" id="PF04190">
    <property type="entry name" value="GET4"/>
    <property type="match status" value="1"/>
</dbReference>
<sequence>MAANRNRGGVERVLKKLKASVEAGSYYEAHQMYRTLYFRYMAQKKHAEAIELIYSGANVLLTHNQHGSGTDLCMLLIEVLNTSNTAPAADNLDKVSSLFTQLGPDSTERPLYKNAALKWSCKNDPSHKSGHPELHTLLALILWKEKSYYEARYHFLHSFDGQSCATMLIEYSLRQGLRSEYDMFVAQIVLQYLCLKNEETASVVFYTYTEKHPDIQESPPFMQPLLNFIWFLLLALPGGKTTIFSVLCDKYEPAIKRDPSYVDYLSRIGHLFFGMPPLAEESMQPGGVFGNILQSLFTEDEDVEVNQPLDLD</sequence>
<gene>
    <name evidence="3" type="primary">LOC100372671</name>
</gene>
<keyword evidence="2" id="KW-1185">Reference proteome</keyword>
<evidence type="ECO:0000256" key="1">
    <source>
        <dbReference type="ARBA" id="ARBA00005351"/>
    </source>
</evidence>
<dbReference type="Proteomes" id="UP000694865">
    <property type="component" value="Unplaced"/>
</dbReference>
<dbReference type="PANTHER" id="PTHR12875:SF0">
    <property type="entry name" value="GOLGI TO ER TRAFFIC PROTEIN 4 HOMOLOG"/>
    <property type="match status" value="1"/>
</dbReference>
<comment type="similarity">
    <text evidence="1">Belongs to the GET4 family.</text>
</comment>
<evidence type="ECO:0000313" key="3">
    <source>
        <dbReference type="RefSeq" id="XP_002735673.1"/>
    </source>
</evidence>
<proteinExistence type="inferred from homology"/>
<evidence type="ECO:0000313" key="2">
    <source>
        <dbReference type="Proteomes" id="UP000694865"/>
    </source>
</evidence>
<dbReference type="PANTHER" id="PTHR12875">
    <property type="entry name" value="GOLGI TO ER TRAFFIC PROTEIN 4 HOMOLOG"/>
    <property type="match status" value="1"/>
</dbReference>
<protein>
    <submittedName>
        <fullName evidence="3">Golgi to ER traffic protein 4 homolog</fullName>
    </submittedName>
</protein>
<dbReference type="GeneID" id="100372671"/>
<dbReference type="Gene3D" id="1.25.40.10">
    <property type="entry name" value="Tetratricopeptide repeat domain"/>
    <property type="match status" value="1"/>
</dbReference>